<evidence type="ECO:0000313" key="3">
    <source>
        <dbReference type="Proteomes" id="UP000054935"/>
    </source>
</evidence>
<feature type="domain" description="ORC1/DEAH AAA+ ATPase" evidence="1">
    <location>
        <begin position="28"/>
        <end position="158"/>
    </location>
</feature>
<reference evidence="2 3" key="1">
    <citation type="submission" date="2015-09" db="EMBL/GenBank/DDBJ databases">
        <authorList>
            <consortium name="Swine Surveillance"/>
        </authorList>
    </citation>
    <scope>NUCLEOTIDE SEQUENCE [LARGE SCALE GENOMIC DNA]</scope>
    <source>
        <strain evidence="2 3">CECT 7648</strain>
    </source>
</reference>
<dbReference type="AlphaFoldDB" id="A0A0P1GGU8"/>
<dbReference type="STRING" id="441103.TRN7648_03115"/>
<dbReference type="OrthoDB" id="7836219at2"/>
<evidence type="ECO:0000313" key="2">
    <source>
        <dbReference type="EMBL" id="CUH80724.1"/>
    </source>
</evidence>
<protein>
    <recommendedName>
        <fullName evidence="1">ORC1/DEAH AAA+ ATPase domain-containing protein</fullName>
    </recommendedName>
</protein>
<dbReference type="InterPro" id="IPR052026">
    <property type="entry name" value="ExeA_AAA_ATPase_DNA-bind"/>
</dbReference>
<proteinExistence type="predicted"/>
<dbReference type="Pfam" id="PF13401">
    <property type="entry name" value="AAA_22"/>
    <property type="match status" value="1"/>
</dbReference>
<organism evidence="2 3">
    <name type="scientific">Tropicibacter naphthalenivorans</name>
    <dbReference type="NCBI Taxonomy" id="441103"/>
    <lineage>
        <taxon>Bacteria</taxon>
        <taxon>Pseudomonadati</taxon>
        <taxon>Pseudomonadota</taxon>
        <taxon>Alphaproteobacteria</taxon>
        <taxon>Rhodobacterales</taxon>
        <taxon>Roseobacteraceae</taxon>
        <taxon>Tropicibacter</taxon>
    </lineage>
</organism>
<accession>A0A0P1GGU8</accession>
<dbReference type="InterPro" id="IPR036733">
    <property type="entry name" value="B_transposit_C_sf"/>
</dbReference>
<name>A0A0P1GGU8_9RHOB</name>
<dbReference type="RefSeq" id="WP_083499898.1">
    <property type="nucleotide sequence ID" value="NZ_CYSE01000006.1"/>
</dbReference>
<dbReference type="EMBL" id="CYSE01000006">
    <property type="protein sequence ID" value="CUH80724.1"/>
    <property type="molecule type" value="Genomic_DNA"/>
</dbReference>
<dbReference type="GO" id="GO:0016887">
    <property type="term" value="F:ATP hydrolysis activity"/>
    <property type="evidence" value="ECO:0007669"/>
    <property type="project" value="InterPro"/>
</dbReference>
<gene>
    <name evidence="2" type="ORF">TRN7648_03115</name>
</gene>
<dbReference type="SUPFAM" id="SSF52540">
    <property type="entry name" value="P-loop containing nucleoside triphosphate hydrolases"/>
    <property type="match status" value="1"/>
</dbReference>
<dbReference type="InterPro" id="IPR049945">
    <property type="entry name" value="AAA_22"/>
</dbReference>
<dbReference type="GO" id="GO:0003677">
    <property type="term" value="F:DNA binding"/>
    <property type="evidence" value="ECO:0007669"/>
    <property type="project" value="InterPro"/>
</dbReference>
<keyword evidence="3" id="KW-1185">Reference proteome</keyword>
<dbReference type="InterPro" id="IPR027417">
    <property type="entry name" value="P-loop_NTPase"/>
</dbReference>
<dbReference type="GO" id="GO:0006313">
    <property type="term" value="P:DNA transposition"/>
    <property type="evidence" value="ECO:0007669"/>
    <property type="project" value="InterPro"/>
</dbReference>
<dbReference type="Gene3D" id="3.40.50.300">
    <property type="entry name" value="P-loop containing nucleotide triphosphate hydrolases"/>
    <property type="match status" value="1"/>
</dbReference>
<dbReference type="PANTHER" id="PTHR35894">
    <property type="entry name" value="GENERAL SECRETION PATHWAY PROTEIN A-RELATED"/>
    <property type="match status" value="1"/>
</dbReference>
<dbReference type="Proteomes" id="UP000054935">
    <property type="component" value="Unassembled WGS sequence"/>
</dbReference>
<evidence type="ECO:0000259" key="1">
    <source>
        <dbReference type="Pfam" id="PF13401"/>
    </source>
</evidence>
<dbReference type="PANTHER" id="PTHR35894:SF5">
    <property type="entry name" value="MU-LIKE PROPHAGE FLUMU DNA TRANSPOSITION PROTEIN B"/>
    <property type="match status" value="1"/>
</dbReference>
<sequence length="260" mass="28379">MTEGPRLPTIETPLFATIRGVIGEVLESAGLAVLRGPVGIGKSYALAQVCQSLSDNGATVFLITAGGSLEGKVIEFCRAIHGRAGLSASEGLEQAFRELSGYPFRTWGHRVILVVDEAQELKASVISLVRELWDRGEAARLGDEHCPSFGLVLVGNDQFLSDGTRKDRVNLLPLLDRVTHDVRLARPTETDLANFNASLFPETLGEYRQLRERAQAFAEQRGNFRGIATAARQALLRADREGSEVQLKHLDTAIRMMGGR</sequence>
<dbReference type="Gene3D" id="1.10.1180.10">
    <property type="entry name" value="B transposition protein, C-terminal domain"/>
    <property type="match status" value="1"/>
</dbReference>